<gene>
    <name evidence="1" type="ORF">H4R21_001560</name>
</gene>
<proteinExistence type="predicted"/>
<reference evidence="1" key="1">
    <citation type="submission" date="2022-07" db="EMBL/GenBank/DDBJ databases">
        <title>Phylogenomic reconstructions and comparative analyses of Kickxellomycotina fungi.</title>
        <authorList>
            <person name="Reynolds N.K."/>
            <person name="Stajich J.E."/>
            <person name="Barry K."/>
            <person name="Grigoriev I.V."/>
            <person name="Crous P."/>
            <person name="Smith M.E."/>
        </authorList>
    </citation>
    <scope>NUCLEOTIDE SEQUENCE</scope>
    <source>
        <strain evidence="1">BCRC 34780</strain>
    </source>
</reference>
<dbReference type="EMBL" id="JANBUN010000333">
    <property type="protein sequence ID" value="KAJ2804640.1"/>
    <property type="molecule type" value="Genomic_DNA"/>
</dbReference>
<keyword evidence="2" id="KW-1185">Reference proteome</keyword>
<name>A0ACC1LAV6_9FUNG</name>
<evidence type="ECO:0000313" key="2">
    <source>
        <dbReference type="Proteomes" id="UP001140087"/>
    </source>
</evidence>
<organism evidence="1 2">
    <name type="scientific">Coemansia helicoidea</name>
    <dbReference type="NCBI Taxonomy" id="1286919"/>
    <lineage>
        <taxon>Eukaryota</taxon>
        <taxon>Fungi</taxon>
        <taxon>Fungi incertae sedis</taxon>
        <taxon>Zoopagomycota</taxon>
        <taxon>Kickxellomycotina</taxon>
        <taxon>Kickxellomycetes</taxon>
        <taxon>Kickxellales</taxon>
        <taxon>Kickxellaceae</taxon>
        <taxon>Coemansia</taxon>
    </lineage>
</organism>
<sequence>MFNFPPIPGPPGNPGDVVPKMLGGGSGQRNFFNTQDVVASLPPNPQMVPMPPMPQMVDRQPMLQMLDMSHLPQLHGGIFAIERHHSHAAPPPPPPPQQQFSWQMNTPPMNFMPPMNLMPPMNHMPPMNYMPPMPFPHYYAMGYGGMGNGDCGGGMCSGGCGGDMCNGGCGGGGRSRGGSRHHDDDDEPAPTKTKTRTKFRTMTETKTKTKFRTVTKTVQNDSPPTMEATPEPTPTRPTTSAETDKHESTATKLFIPTLITRPIIVPLPNVPVDGGGSKPEPNDSKPEPKDAVKPEPKDPKKPAERVVGEKAPGLLFVGGPMGKSPF</sequence>
<comment type="caution">
    <text evidence="1">The sequence shown here is derived from an EMBL/GenBank/DDBJ whole genome shotgun (WGS) entry which is preliminary data.</text>
</comment>
<accession>A0ACC1LAV6</accession>
<evidence type="ECO:0000313" key="1">
    <source>
        <dbReference type="EMBL" id="KAJ2804640.1"/>
    </source>
</evidence>
<dbReference type="Proteomes" id="UP001140087">
    <property type="component" value="Unassembled WGS sequence"/>
</dbReference>
<protein>
    <submittedName>
        <fullName evidence="1">Uncharacterized protein</fullName>
    </submittedName>
</protein>